<comment type="caution">
    <text evidence="10">The sequence shown here is derived from an EMBL/GenBank/DDBJ whole genome shotgun (WGS) entry which is preliminary data.</text>
</comment>
<comment type="function">
    <text evidence="5 7">Catalyzes the condensation of carbamoyl phosphate and aspartate to form carbamoyl aspartate and inorganic phosphate, the committed step in the de novo pyrimidine nucleotide biosynthesis pathway.</text>
</comment>
<dbReference type="PROSITE" id="PS00097">
    <property type="entry name" value="CARBAMOYLTRANSFERASE"/>
    <property type="match status" value="1"/>
</dbReference>
<dbReference type="InterPro" id="IPR002082">
    <property type="entry name" value="Asp_carbamoyltransf"/>
</dbReference>
<evidence type="ECO:0000256" key="2">
    <source>
        <dbReference type="ARBA" id="ARBA00008896"/>
    </source>
</evidence>
<dbReference type="InterPro" id="IPR006131">
    <property type="entry name" value="Asp_carbamoyltransf_Asp/Orn-bd"/>
</dbReference>
<feature type="domain" description="Aspartate/ornithine carbamoyltransferase carbamoyl-P binding" evidence="9">
    <location>
        <begin position="5"/>
        <end position="144"/>
    </location>
</feature>
<comment type="catalytic activity">
    <reaction evidence="6 7">
        <text>carbamoyl phosphate + L-aspartate = N-carbamoyl-L-aspartate + phosphate + H(+)</text>
        <dbReference type="Rhea" id="RHEA:20013"/>
        <dbReference type="ChEBI" id="CHEBI:15378"/>
        <dbReference type="ChEBI" id="CHEBI:29991"/>
        <dbReference type="ChEBI" id="CHEBI:32814"/>
        <dbReference type="ChEBI" id="CHEBI:43474"/>
        <dbReference type="ChEBI" id="CHEBI:58228"/>
        <dbReference type="EC" id="2.1.3.2"/>
    </reaction>
</comment>
<reference evidence="10 11" key="1">
    <citation type="submission" date="2020-08" db="EMBL/GenBank/DDBJ databases">
        <authorList>
            <person name="Liu C."/>
            <person name="Sun Q."/>
        </authorList>
    </citation>
    <scope>NUCLEOTIDE SEQUENCE [LARGE SCALE GENOMIC DNA]</scope>
    <source>
        <strain evidence="10 11">NSJ-18</strain>
    </source>
</reference>
<evidence type="ECO:0000256" key="4">
    <source>
        <dbReference type="ARBA" id="ARBA00022975"/>
    </source>
</evidence>
<feature type="binding site" evidence="7">
    <location>
        <position position="83"/>
    </location>
    <ligand>
        <name>L-aspartate</name>
        <dbReference type="ChEBI" id="CHEBI:29991"/>
    </ligand>
</feature>
<dbReference type="PRINTS" id="PR00100">
    <property type="entry name" value="AOTCASE"/>
</dbReference>
<comment type="similarity">
    <text evidence="2 7">Belongs to the aspartate/ornithine carbamoyltransferase superfamily. ATCase family.</text>
</comment>
<keyword evidence="4 7" id="KW-0665">Pyrimidine biosynthesis</keyword>
<gene>
    <name evidence="7 10" type="primary">pyrB</name>
    <name evidence="10" type="ORF">H8923_13560</name>
</gene>
<name>A0ABR7JSA5_9FIRM</name>
<evidence type="ECO:0000259" key="8">
    <source>
        <dbReference type="Pfam" id="PF00185"/>
    </source>
</evidence>
<feature type="binding site" evidence="7">
    <location>
        <position position="135"/>
    </location>
    <ligand>
        <name>carbamoyl phosphate</name>
        <dbReference type="ChEBI" id="CHEBI:58228"/>
    </ligand>
</feature>
<feature type="binding site" evidence="7">
    <location>
        <position position="132"/>
    </location>
    <ligand>
        <name>carbamoyl phosphate</name>
        <dbReference type="ChEBI" id="CHEBI:58228"/>
    </ligand>
</feature>
<dbReference type="NCBIfam" id="TIGR00670">
    <property type="entry name" value="asp_carb_tr"/>
    <property type="match status" value="1"/>
</dbReference>
<feature type="binding site" evidence="7">
    <location>
        <position position="165"/>
    </location>
    <ligand>
        <name>L-aspartate</name>
        <dbReference type="ChEBI" id="CHEBI:29991"/>
    </ligand>
</feature>
<protein>
    <recommendedName>
        <fullName evidence="7">Aspartate carbamoyltransferase</fullName>
        <ecNumber evidence="7">2.1.3.2</ecNumber>
    </recommendedName>
    <alternativeName>
        <fullName evidence="7">Aspartate transcarbamylase</fullName>
        <shortName evidence="7">ATCase</shortName>
    </alternativeName>
</protein>
<dbReference type="PRINTS" id="PR00101">
    <property type="entry name" value="ATCASE"/>
</dbReference>
<organism evidence="10 11">
    <name type="scientific">Romboutsia faecis</name>
    <dbReference type="NCBI Taxonomy" id="2764597"/>
    <lineage>
        <taxon>Bacteria</taxon>
        <taxon>Bacillati</taxon>
        <taxon>Bacillota</taxon>
        <taxon>Clostridia</taxon>
        <taxon>Peptostreptococcales</taxon>
        <taxon>Peptostreptococcaceae</taxon>
        <taxon>Romboutsia</taxon>
    </lineage>
</organism>
<feature type="binding site" evidence="7">
    <location>
        <position position="54"/>
    </location>
    <ligand>
        <name>carbamoyl phosphate</name>
        <dbReference type="ChEBI" id="CHEBI:58228"/>
    </ligand>
</feature>
<comment type="pathway">
    <text evidence="1 7">Pyrimidine metabolism; UMP biosynthesis via de novo pathway; (S)-dihydroorotate from bicarbonate: step 2/3.</text>
</comment>
<dbReference type="InterPro" id="IPR006132">
    <property type="entry name" value="Asp/Orn_carbamoyltranf_P-bd"/>
</dbReference>
<evidence type="ECO:0000256" key="3">
    <source>
        <dbReference type="ARBA" id="ARBA00022679"/>
    </source>
</evidence>
<dbReference type="PANTHER" id="PTHR45753:SF6">
    <property type="entry name" value="ASPARTATE CARBAMOYLTRANSFERASE"/>
    <property type="match status" value="1"/>
</dbReference>
<evidence type="ECO:0000313" key="11">
    <source>
        <dbReference type="Proteomes" id="UP000609849"/>
    </source>
</evidence>
<evidence type="ECO:0000259" key="9">
    <source>
        <dbReference type="Pfam" id="PF02729"/>
    </source>
</evidence>
<feature type="binding site" evidence="7">
    <location>
        <position position="265"/>
    </location>
    <ligand>
        <name>carbamoyl phosphate</name>
        <dbReference type="ChEBI" id="CHEBI:58228"/>
    </ligand>
</feature>
<accession>A0ABR7JSA5</accession>
<comment type="subunit">
    <text evidence="7">Heterododecamer (2C3:3R2) of six catalytic PyrB chains organized as two trimers (C3), and six regulatory PyrI chains organized as three dimers (R2).</text>
</comment>
<dbReference type="Pfam" id="PF00185">
    <property type="entry name" value="OTCace"/>
    <property type="match status" value="1"/>
</dbReference>
<dbReference type="HAMAP" id="MF_00001">
    <property type="entry name" value="Asp_carb_tr"/>
    <property type="match status" value="1"/>
</dbReference>
<dbReference type="PANTHER" id="PTHR45753">
    <property type="entry name" value="ORNITHINE CARBAMOYLTRANSFERASE, MITOCHONDRIAL"/>
    <property type="match status" value="1"/>
</dbReference>
<keyword evidence="3 7" id="KW-0808">Transferase</keyword>
<dbReference type="EC" id="2.1.3.2" evidence="7"/>
<feature type="binding site" evidence="7">
    <location>
        <position position="104"/>
    </location>
    <ligand>
        <name>carbamoyl phosphate</name>
        <dbReference type="ChEBI" id="CHEBI:58228"/>
    </ligand>
</feature>
<evidence type="ECO:0000256" key="7">
    <source>
        <dbReference type="HAMAP-Rule" id="MF_00001"/>
    </source>
</evidence>
<dbReference type="GO" id="GO:0004070">
    <property type="term" value="F:aspartate carbamoyltransferase activity"/>
    <property type="evidence" value="ECO:0007669"/>
    <property type="project" value="UniProtKB-EC"/>
</dbReference>
<dbReference type="InterPro" id="IPR036901">
    <property type="entry name" value="Asp/Orn_carbamoylTrfase_sf"/>
</dbReference>
<dbReference type="EMBL" id="JACRWE010000007">
    <property type="protein sequence ID" value="MBC5997786.1"/>
    <property type="molecule type" value="Genomic_DNA"/>
</dbReference>
<evidence type="ECO:0000256" key="5">
    <source>
        <dbReference type="ARBA" id="ARBA00043884"/>
    </source>
</evidence>
<sequence length="307" mass="34990">MLKGRNLIQPEDFSVEEIDEILELSQKIIDNPSKYSRICEGKLMATLFYEPSTRTRLSFESAMKRLGGQVIGFSEPNSSSVSKGESLGDTIRTVSSYVDVIVMRHPQFGAANEAVKYTEVPFINAGDGGNQHPTQTLTDLLTIKSLKGNLENHTIGLCGDLKNGRTVHSLVKAMARYKNTKFVFISPKELEMPEYIKEAIKGHEYYETTNLDEAIEKLDVLYMTRVQQERFEDKAEYDRLKDYYILNKAKLNHAKKDMLVMHPLPRVNEIDTDVDADERAVYFKQAKYGMFVRMALITRLLGVDINE</sequence>
<proteinExistence type="inferred from homology"/>
<evidence type="ECO:0000313" key="10">
    <source>
        <dbReference type="EMBL" id="MBC5997786.1"/>
    </source>
</evidence>
<evidence type="ECO:0000256" key="6">
    <source>
        <dbReference type="ARBA" id="ARBA00048859"/>
    </source>
</evidence>
<feature type="binding site" evidence="7">
    <location>
        <position position="264"/>
    </location>
    <ligand>
        <name>carbamoyl phosphate</name>
        <dbReference type="ChEBI" id="CHEBI:58228"/>
    </ligand>
</feature>
<dbReference type="InterPro" id="IPR006130">
    <property type="entry name" value="Asp/Orn_carbamoylTrfase"/>
</dbReference>
<evidence type="ECO:0000256" key="1">
    <source>
        <dbReference type="ARBA" id="ARBA00004852"/>
    </source>
</evidence>
<dbReference type="Proteomes" id="UP000609849">
    <property type="component" value="Unassembled WGS sequence"/>
</dbReference>
<dbReference type="SUPFAM" id="SSF53671">
    <property type="entry name" value="Aspartate/ornithine carbamoyltransferase"/>
    <property type="match status" value="1"/>
</dbReference>
<dbReference type="Pfam" id="PF02729">
    <property type="entry name" value="OTCace_N"/>
    <property type="match status" value="1"/>
</dbReference>
<dbReference type="NCBIfam" id="NF002032">
    <property type="entry name" value="PRK00856.1"/>
    <property type="match status" value="1"/>
</dbReference>
<feature type="domain" description="Aspartate/ornithine carbamoyltransferase Asp/Orn-binding" evidence="8">
    <location>
        <begin position="152"/>
        <end position="298"/>
    </location>
</feature>
<dbReference type="Gene3D" id="3.40.50.1370">
    <property type="entry name" value="Aspartate/ornithine carbamoyltransferase"/>
    <property type="match status" value="2"/>
</dbReference>
<feature type="binding site" evidence="7">
    <location>
        <position position="55"/>
    </location>
    <ligand>
        <name>carbamoyl phosphate</name>
        <dbReference type="ChEBI" id="CHEBI:58228"/>
    </ligand>
</feature>
<keyword evidence="11" id="KW-1185">Reference proteome</keyword>
<dbReference type="RefSeq" id="WP_153972481.1">
    <property type="nucleotide sequence ID" value="NZ_JACRWE010000007.1"/>
</dbReference>
<feature type="binding site" evidence="7">
    <location>
        <position position="225"/>
    </location>
    <ligand>
        <name>L-aspartate</name>
        <dbReference type="ChEBI" id="CHEBI:29991"/>
    </ligand>
</feature>